<sequence length="170" mass="19269">MNTYEERKVKQMELLGVKESDKKIPAKRVNIVSLKMVREKSFLYPERAVRSPEDGYRLFKQFLGELDREYFVVMCLDTKNQPTAINICHIGSLNASLVHPREVMKTAILSNSSSIIVAHNHPSGQPDESREDVEVTKRLVEAGKIIGIDVIDHLVIGDGKYVSLKEKGYI</sequence>
<dbReference type="InterPro" id="IPR020891">
    <property type="entry name" value="UPF0758_CS"/>
</dbReference>
<dbReference type="EMBL" id="JAUIYO010000004">
    <property type="protein sequence ID" value="MFK2825564.1"/>
    <property type="molecule type" value="Genomic_DNA"/>
</dbReference>
<gene>
    <name evidence="8" type="primary">radC</name>
    <name evidence="8" type="ORF">QYG89_07715</name>
</gene>
<keyword evidence="3" id="KW-0479">Metal-binding</keyword>
<dbReference type="InterPro" id="IPR037518">
    <property type="entry name" value="MPN"/>
</dbReference>
<keyword evidence="9" id="KW-1185">Reference proteome</keyword>
<dbReference type="CDD" id="cd08071">
    <property type="entry name" value="MPN_DUF2466"/>
    <property type="match status" value="1"/>
</dbReference>
<evidence type="ECO:0000256" key="6">
    <source>
        <dbReference type="ARBA" id="ARBA00023049"/>
    </source>
</evidence>
<dbReference type="PANTHER" id="PTHR30471:SF3">
    <property type="entry name" value="UPF0758 PROTEIN YEES-RELATED"/>
    <property type="match status" value="1"/>
</dbReference>
<dbReference type="PANTHER" id="PTHR30471">
    <property type="entry name" value="DNA REPAIR PROTEIN RADC"/>
    <property type="match status" value="1"/>
</dbReference>
<evidence type="ECO:0000259" key="7">
    <source>
        <dbReference type="PROSITE" id="PS50249"/>
    </source>
</evidence>
<comment type="similarity">
    <text evidence="1">Belongs to the UPF0758 family.</text>
</comment>
<evidence type="ECO:0000313" key="8">
    <source>
        <dbReference type="EMBL" id="MFK2825564.1"/>
    </source>
</evidence>
<dbReference type="InterPro" id="IPR001405">
    <property type="entry name" value="UPF0758"/>
</dbReference>
<accession>A0ABW8I8P9</accession>
<reference evidence="8 9" key="1">
    <citation type="submission" date="2023-07" db="EMBL/GenBank/DDBJ databases">
        <title>Bacillus lucianemedeirus sp. nov, a new species isolated from an immunobiological production facility.</title>
        <authorList>
            <person name="Costa L.V."/>
            <person name="Miranda R.V.S.L."/>
            <person name="Brandao M.L.L."/>
            <person name="Reis C.M.F."/>
            <person name="Frazao A.M."/>
            <person name="Cruz F.V."/>
            <person name="Baio P.V.P."/>
            <person name="Veras J.F.C."/>
            <person name="Ramos J.N."/>
            <person name="Vieira V."/>
        </authorList>
    </citation>
    <scope>NUCLEOTIDE SEQUENCE [LARGE SCALE GENOMIC DNA]</scope>
    <source>
        <strain evidence="8 9">B190/17</strain>
    </source>
</reference>
<dbReference type="Pfam" id="PF04002">
    <property type="entry name" value="RadC"/>
    <property type="match status" value="1"/>
</dbReference>
<dbReference type="PROSITE" id="PS50249">
    <property type="entry name" value="MPN"/>
    <property type="match status" value="1"/>
</dbReference>
<evidence type="ECO:0000256" key="1">
    <source>
        <dbReference type="ARBA" id="ARBA00010243"/>
    </source>
</evidence>
<evidence type="ECO:0000313" key="9">
    <source>
        <dbReference type="Proteomes" id="UP001619911"/>
    </source>
</evidence>
<dbReference type="InterPro" id="IPR025657">
    <property type="entry name" value="RadC_JAB"/>
</dbReference>
<dbReference type="Proteomes" id="UP001619911">
    <property type="component" value="Unassembled WGS sequence"/>
</dbReference>
<keyword evidence="2" id="KW-0645">Protease</keyword>
<keyword evidence="5" id="KW-0862">Zinc</keyword>
<dbReference type="PROSITE" id="PS01302">
    <property type="entry name" value="UPF0758"/>
    <property type="match status" value="1"/>
</dbReference>
<comment type="caution">
    <text evidence="8">The sequence shown here is derived from an EMBL/GenBank/DDBJ whole genome shotgun (WGS) entry which is preliminary data.</text>
</comment>
<dbReference type="NCBIfam" id="TIGR00608">
    <property type="entry name" value="radc"/>
    <property type="match status" value="1"/>
</dbReference>
<name>A0ABW8I8P9_9BACI</name>
<evidence type="ECO:0000256" key="2">
    <source>
        <dbReference type="ARBA" id="ARBA00022670"/>
    </source>
</evidence>
<keyword evidence="4" id="KW-0378">Hydrolase</keyword>
<evidence type="ECO:0000256" key="5">
    <source>
        <dbReference type="ARBA" id="ARBA00022833"/>
    </source>
</evidence>
<evidence type="ECO:0000256" key="4">
    <source>
        <dbReference type="ARBA" id="ARBA00022801"/>
    </source>
</evidence>
<protein>
    <submittedName>
        <fullName evidence="8">DNA repair protein RadC</fullName>
    </submittedName>
</protein>
<evidence type="ECO:0000256" key="3">
    <source>
        <dbReference type="ARBA" id="ARBA00022723"/>
    </source>
</evidence>
<keyword evidence="6" id="KW-0482">Metalloprotease</keyword>
<proteinExistence type="inferred from homology"/>
<organism evidence="8 9">
    <name type="scientific">Bacillus lumedeiriae</name>
    <dbReference type="NCBI Taxonomy" id="3058829"/>
    <lineage>
        <taxon>Bacteria</taxon>
        <taxon>Bacillati</taxon>
        <taxon>Bacillota</taxon>
        <taxon>Bacilli</taxon>
        <taxon>Bacillales</taxon>
        <taxon>Bacillaceae</taxon>
        <taxon>Bacillus</taxon>
    </lineage>
</organism>
<feature type="domain" description="MPN" evidence="7">
    <location>
        <begin position="48"/>
        <end position="170"/>
    </location>
</feature>
<dbReference type="Gene3D" id="3.40.140.10">
    <property type="entry name" value="Cytidine Deaminase, domain 2"/>
    <property type="match status" value="1"/>
</dbReference>